<proteinExistence type="inferred from homology"/>
<evidence type="ECO:0000256" key="2">
    <source>
        <dbReference type="SAM" id="MobiDB-lite"/>
    </source>
</evidence>
<name>A0ABR1F6G5_9ASCO</name>
<protein>
    <recommendedName>
        <fullName evidence="5">NADH dehydrogenase [ubiquinone] 1 alpha subcomplex subunit</fullName>
    </recommendedName>
</protein>
<dbReference type="EMBL" id="JBBJBU010000005">
    <property type="protein sequence ID" value="KAK7205411.1"/>
    <property type="molecule type" value="Genomic_DNA"/>
</dbReference>
<evidence type="ECO:0008006" key="5">
    <source>
        <dbReference type="Google" id="ProtNLM"/>
    </source>
</evidence>
<dbReference type="Pfam" id="PF05071">
    <property type="entry name" value="NDUFA12"/>
    <property type="match status" value="1"/>
</dbReference>
<dbReference type="PANTHER" id="PTHR32470:SF2">
    <property type="entry name" value="NADH DEHYDROGENASE [UBIQUINONE] 1 ALPHA SUBCOMPLEX ASSEMBLY FACTOR 2"/>
    <property type="match status" value="1"/>
</dbReference>
<keyword evidence="4" id="KW-1185">Reference proteome</keyword>
<evidence type="ECO:0000313" key="3">
    <source>
        <dbReference type="EMBL" id="KAK7205411.1"/>
    </source>
</evidence>
<feature type="compositionally biased region" description="Polar residues" evidence="2">
    <location>
        <begin position="124"/>
        <end position="139"/>
    </location>
</feature>
<feature type="compositionally biased region" description="Basic and acidic residues" evidence="2">
    <location>
        <begin position="156"/>
        <end position="180"/>
    </location>
</feature>
<accession>A0ABR1F6G5</accession>
<feature type="region of interest" description="Disordered" evidence="2">
    <location>
        <begin position="124"/>
        <end position="195"/>
    </location>
</feature>
<dbReference type="Proteomes" id="UP001498771">
    <property type="component" value="Unassembled WGS sequence"/>
</dbReference>
<dbReference type="RefSeq" id="XP_064768444.1">
    <property type="nucleotide sequence ID" value="XM_064912547.1"/>
</dbReference>
<dbReference type="PANTHER" id="PTHR32470">
    <property type="entry name" value="ADH DEHYDROGENASE [UBIQUINONE] 1 ALPHA SUBCOMPLEX ASSEMBLY FACTOR 2"/>
    <property type="match status" value="1"/>
</dbReference>
<comment type="similarity">
    <text evidence="1">Belongs to the complex I NDUFA12 subunit family.</text>
</comment>
<dbReference type="InterPro" id="IPR007763">
    <property type="entry name" value="NDUFA12"/>
</dbReference>
<sequence length="195" mass="22203">MQIRSSSPIRTLYLKWRALRNVPFRKKFLVGMDLEENTFWEFVNLNNPGRTRRMVELLGSKKDYIDYKLPPQWSQWLRHVRKDPPSIEELESEQVRLATMKARVAAAQQKWAAIPLKEEAVAQGSVSPQGMPGTNSTIDPSRFAGVAGTKQAAAPKAKESRRPKKAEAEKESESETKTDDAFQPSAWHSKPVSRR</sequence>
<organism evidence="3 4">
    <name type="scientific">Myxozyma melibiosi</name>
    <dbReference type="NCBI Taxonomy" id="54550"/>
    <lineage>
        <taxon>Eukaryota</taxon>
        <taxon>Fungi</taxon>
        <taxon>Dikarya</taxon>
        <taxon>Ascomycota</taxon>
        <taxon>Saccharomycotina</taxon>
        <taxon>Lipomycetes</taxon>
        <taxon>Lipomycetales</taxon>
        <taxon>Lipomycetaceae</taxon>
        <taxon>Myxozyma</taxon>
    </lineage>
</organism>
<evidence type="ECO:0000313" key="4">
    <source>
        <dbReference type="Proteomes" id="UP001498771"/>
    </source>
</evidence>
<dbReference type="InterPro" id="IPR052618">
    <property type="entry name" value="ComplexI_NDUFA12"/>
</dbReference>
<evidence type="ECO:0000256" key="1">
    <source>
        <dbReference type="ARBA" id="ARBA00007355"/>
    </source>
</evidence>
<gene>
    <name evidence="3" type="ORF">BZA70DRAFT_278056</name>
</gene>
<reference evidence="3 4" key="1">
    <citation type="submission" date="2024-03" db="EMBL/GenBank/DDBJ databases">
        <title>Genome-scale model development and genomic sequencing of the oleaginous clade Lipomyces.</title>
        <authorList>
            <consortium name="Lawrence Berkeley National Laboratory"/>
            <person name="Czajka J.J."/>
            <person name="Han Y."/>
            <person name="Kim J."/>
            <person name="Mondo S.J."/>
            <person name="Hofstad B.A."/>
            <person name="Robles A."/>
            <person name="Haridas S."/>
            <person name="Riley R."/>
            <person name="LaButti K."/>
            <person name="Pangilinan J."/>
            <person name="Andreopoulos W."/>
            <person name="Lipzen A."/>
            <person name="Yan J."/>
            <person name="Wang M."/>
            <person name="Ng V."/>
            <person name="Grigoriev I.V."/>
            <person name="Spatafora J.W."/>
            <person name="Magnuson J.K."/>
            <person name="Baker S.E."/>
            <person name="Pomraning K.R."/>
        </authorList>
    </citation>
    <scope>NUCLEOTIDE SEQUENCE [LARGE SCALE GENOMIC DNA]</scope>
    <source>
        <strain evidence="3 4">Phaff 52-87</strain>
    </source>
</reference>
<comment type="caution">
    <text evidence="3">The sequence shown here is derived from an EMBL/GenBank/DDBJ whole genome shotgun (WGS) entry which is preliminary data.</text>
</comment>
<dbReference type="GeneID" id="90038059"/>